<dbReference type="Pfam" id="PF07238">
    <property type="entry name" value="PilZ"/>
    <property type="match status" value="1"/>
</dbReference>
<gene>
    <name evidence="3" type="ORF">bsdE14_37770</name>
</gene>
<dbReference type="SUPFAM" id="SSF141371">
    <property type="entry name" value="PilZ domain-like"/>
    <property type="match status" value="1"/>
</dbReference>
<feature type="domain" description="Type III secretion system flagellar brake protein YcgR PilZN" evidence="2">
    <location>
        <begin position="9"/>
        <end position="88"/>
    </location>
</feature>
<keyword evidence="3" id="KW-0282">Flagellum</keyword>
<dbReference type="Pfam" id="PF12945">
    <property type="entry name" value="PilZNR"/>
    <property type="match status" value="1"/>
</dbReference>
<evidence type="ECO:0000313" key="3">
    <source>
        <dbReference type="EMBL" id="GLC32367.1"/>
    </source>
</evidence>
<proteinExistence type="predicted"/>
<dbReference type="RefSeq" id="WP_264851669.1">
    <property type="nucleotide sequence ID" value="NZ_BRXR01000001.1"/>
</dbReference>
<comment type="caution">
    <text evidence="3">The sequence shown here is derived from an EMBL/GenBank/DDBJ whole genome shotgun (WGS) entry which is preliminary data.</text>
</comment>
<evidence type="ECO:0000259" key="1">
    <source>
        <dbReference type="Pfam" id="PF07238"/>
    </source>
</evidence>
<organism evidence="3 4">
    <name type="scientific">Clostridium omnivorum</name>
    <dbReference type="NCBI Taxonomy" id="1604902"/>
    <lineage>
        <taxon>Bacteria</taxon>
        <taxon>Bacillati</taxon>
        <taxon>Bacillota</taxon>
        <taxon>Clostridia</taxon>
        <taxon>Eubacteriales</taxon>
        <taxon>Clostridiaceae</taxon>
        <taxon>Clostridium</taxon>
    </lineage>
</organism>
<dbReference type="EMBL" id="BRXR01000001">
    <property type="protein sequence ID" value="GLC32367.1"/>
    <property type="molecule type" value="Genomic_DNA"/>
</dbReference>
<dbReference type="InterPro" id="IPR009926">
    <property type="entry name" value="T3SS_YcgR_PilZN"/>
</dbReference>
<keyword evidence="4" id="KW-1185">Reference proteome</keyword>
<keyword evidence="3" id="KW-0966">Cell projection</keyword>
<evidence type="ECO:0000313" key="4">
    <source>
        <dbReference type="Proteomes" id="UP001208567"/>
    </source>
</evidence>
<accession>A0ABQ5NAT2</accession>
<keyword evidence="3" id="KW-0969">Cilium</keyword>
<dbReference type="Gene3D" id="2.40.10.220">
    <property type="entry name" value="predicted glycosyltransferase like domains"/>
    <property type="match status" value="1"/>
</dbReference>
<dbReference type="InterPro" id="IPR009875">
    <property type="entry name" value="PilZ_domain"/>
</dbReference>
<name>A0ABQ5NAT2_9CLOT</name>
<evidence type="ECO:0000259" key="2">
    <source>
        <dbReference type="Pfam" id="PF12945"/>
    </source>
</evidence>
<dbReference type="Proteomes" id="UP001208567">
    <property type="component" value="Unassembled WGS sequence"/>
</dbReference>
<feature type="domain" description="PilZ" evidence="1">
    <location>
        <begin position="95"/>
        <end position="210"/>
    </location>
</feature>
<sequence length="219" mass="25336">MAEEVNFIINTKVEISWSDGYYKSNIEDVRENYIAISIPTKEGQYIPLRVGEQLEVFYYPNNEDIYKFSSIVLGREVDRIPMILLGMPSSIMKVQRRKFVRVPIVCDINCSIIDKALINKDYTVEANRSKETLKATLLDLSGGGMRVRFNKDIKLKEIIVSYIPIDSDEIVIMGEVVRVDKDKDSKCICGINFMGLTEKTRDKIIRFIFQLMRSQMRKV</sequence>
<protein>
    <submittedName>
        <fullName evidence="3">Flagellar protein</fullName>
    </submittedName>
</protein>
<reference evidence="3 4" key="1">
    <citation type="journal article" date="2024" name="Int. J. Syst. Evol. Microbiol.">
        <title>Clostridium omnivorum sp. nov., isolated from anoxic soil under the treatment of reductive soil disinfestation.</title>
        <authorList>
            <person name="Ueki A."/>
            <person name="Tonouchi A."/>
            <person name="Kaku N."/>
            <person name="Honma S."/>
            <person name="Ueki K."/>
        </authorList>
    </citation>
    <scope>NUCLEOTIDE SEQUENCE [LARGE SCALE GENOMIC DNA]</scope>
    <source>
        <strain evidence="3 4">E14</strain>
    </source>
</reference>